<reference evidence="1" key="1">
    <citation type="submission" date="2020-12" db="EMBL/GenBank/DDBJ databases">
        <title>Metabolic potential, ecology and presence of endohyphal bacteria is reflected in genomic diversity of Mucoromycotina.</title>
        <authorList>
            <person name="Muszewska A."/>
            <person name="Okrasinska A."/>
            <person name="Steczkiewicz K."/>
            <person name="Drgas O."/>
            <person name="Orlowska M."/>
            <person name="Perlinska-Lenart U."/>
            <person name="Aleksandrzak-Piekarczyk T."/>
            <person name="Szatraj K."/>
            <person name="Zielenkiewicz U."/>
            <person name="Pilsyk S."/>
            <person name="Malc E."/>
            <person name="Mieczkowski P."/>
            <person name="Kruszewska J.S."/>
            <person name="Biernat P."/>
            <person name="Pawlowska J."/>
        </authorList>
    </citation>
    <scope>NUCLEOTIDE SEQUENCE</scope>
    <source>
        <strain evidence="1">WA0000017839</strain>
    </source>
</reference>
<dbReference type="InterPro" id="IPR004242">
    <property type="entry name" value="Transposase_21"/>
</dbReference>
<name>A0A8H7QHE3_9FUNG</name>
<organism evidence="1 2">
    <name type="scientific">Mucor saturninus</name>
    <dbReference type="NCBI Taxonomy" id="64648"/>
    <lineage>
        <taxon>Eukaryota</taxon>
        <taxon>Fungi</taxon>
        <taxon>Fungi incertae sedis</taxon>
        <taxon>Mucoromycota</taxon>
        <taxon>Mucoromycotina</taxon>
        <taxon>Mucoromycetes</taxon>
        <taxon>Mucorales</taxon>
        <taxon>Mucorineae</taxon>
        <taxon>Mucoraceae</taxon>
        <taxon>Mucor</taxon>
    </lineage>
</organism>
<proteinExistence type="predicted"/>
<dbReference type="PANTHER" id="PTHR46579:SF2">
    <property type="entry name" value="C2H2-TYPE DOMAIN-CONTAINING PROTEIN"/>
    <property type="match status" value="1"/>
</dbReference>
<dbReference type="Proteomes" id="UP000603453">
    <property type="component" value="Unassembled WGS sequence"/>
</dbReference>
<dbReference type="EMBL" id="JAEPRD010000371">
    <property type="protein sequence ID" value="KAG2191683.1"/>
    <property type="molecule type" value="Genomic_DNA"/>
</dbReference>
<dbReference type="AlphaFoldDB" id="A0A8H7QHE3"/>
<dbReference type="Pfam" id="PF02992">
    <property type="entry name" value="Transposase_21"/>
    <property type="match status" value="1"/>
</dbReference>
<gene>
    <name evidence="1" type="ORF">INT47_013265</name>
</gene>
<comment type="caution">
    <text evidence="1">The sequence shown here is derived from an EMBL/GenBank/DDBJ whole genome shotgun (WGS) entry which is preliminary data.</text>
</comment>
<dbReference type="PANTHER" id="PTHR46579">
    <property type="entry name" value="F5/8 TYPE C DOMAIN-CONTAINING PROTEIN-RELATED"/>
    <property type="match status" value="1"/>
</dbReference>
<accession>A0A8H7QHE3</accession>
<protein>
    <submittedName>
        <fullName evidence="1">Uncharacterized protein</fullName>
    </submittedName>
</protein>
<dbReference type="OrthoDB" id="2267841at2759"/>
<evidence type="ECO:0000313" key="1">
    <source>
        <dbReference type="EMBL" id="KAG2191683.1"/>
    </source>
</evidence>
<evidence type="ECO:0000313" key="2">
    <source>
        <dbReference type="Proteomes" id="UP000603453"/>
    </source>
</evidence>
<sequence length="466" mass="53853">MYGLFAASFKVKEGLSDKAADTLLQFMNIALKDANDSSQPAFANVVQNTDIWFAENAIKSMHIKIKHPPNNYVLLSRWMVIIFKPKFVYPYKSLKSSLQELMLRTEFKSAINHWRLRDVFPRTYYDICDGKMFKTLIDSTGLPFLTLRNPLYATLNVDWFRPFDNVNYSCGAIYMCINNWKREDRFKVENIILVGLMPAGKEPKLDRINTYLKPLVDEILKLEHVVIMKTGTKPYGIKIHCVLLMLVCDIPDCRKVAGSAAHSSSHACNKYEGKFSLVDGKQLGSDLRWRNATTEKERDDLVKIWKEEEYFTKVNLEKMQVLAHSVQLFAGFESVDQKIASGFTNFKGDNWKSWCLLYSPFVLTGILPKENMRNSMDFVNTCRCILKTGIQQSEVDKAHVLFLDFNRVAEGLYRNKWLAKNQHLHGHLKQTIKDFSAPHAYWLFSFERCHGNCQERGGARAEQNDY</sequence>
<keyword evidence="2" id="KW-1185">Reference proteome</keyword>